<sequence>MKARLVSLSLVVLLPFIPWINGQSLCPQPDDISPCSCSYDAETKAVTVVCSTVTSVWEIFSAFNEVIWPFTELNTFVMRHNDAIMEWPEGLFGKVTFENIILGYTSVTTIHPSVLISLKDRIVTLDCQTCGLQDFPWDIVPQLTHLQVFYINDYYNPIMEIPQGFFESMESLQNASIHGCQLGPVLANGTMEFHSQVLAKISLGGNEISSVESHGINGLIAHTIIRLWWNDIQELTEESFRPILEVLSTGSGYIDFGDASTGDAIVCGCSMAWIVLNPDFLASIVGTCADGIDFQDLDPEYFEDFCLKTNPPREGDFFTWIHSDRSSTIEGNPRGP</sequence>
<dbReference type="AlphaFoldDB" id="A0A7R8XAH4"/>
<dbReference type="InterPro" id="IPR032675">
    <property type="entry name" value="LRR_dom_sf"/>
</dbReference>
<reference evidence="5" key="1">
    <citation type="submission" date="2020-11" db="EMBL/GenBank/DDBJ databases">
        <authorList>
            <person name="Tran Van P."/>
        </authorList>
    </citation>
    <scope>NUCLEOTIDE SEQUENCE</scope>
</reference>
<feature type="signal peptide" evidence="4">
    <location>
        <begin position="1"/>
        <end position="22"/>
    </location>
</feature>
<evidence type="ECO:0000256" key="4">
    <source>
        <dbReference type="SAM" id="SignalP"/>
    </source>
</evidence>
<evidence type="ECO:0000256" key="3">
    <source>
        <dbReference type="ARBA" id="ARBA00022737"/>
    </source>
</evidence>
<organism evidence="5">
    <name type="scientific">Darwinula stevensoni</name>
    <dbReference type="NCBI Taxonomy" id="69355"/>
    <lineage>
        <taxon>Eukaryota</taxon>
        <taxon>Metazoa</taxon>
        <taxon>Ecdysozoa</taxon>
        <taxon>Arthropoda</taxon>
        <taxon>Crustacea</taxon>
        <taxon>Oligostraca</taxon>
        <taxon>Ostracoda</taxon>
        <taxon>Podocopa</taxon>
        <taxon>Podocopida</taxon>
        <taxon>Darwinulocopina</taxon>
        <taxon>Darwinuloidea</taxon>
        <taxon>Darwinulidae</taxon>
        <taxon>Darwinula</taxon>
    </lineage>
</organism>
<keyword evidence="3" id="KW-0677">Repeat</keyword>
<dbReference type="EMBL" id="LR899827">
    <property type="protein sequence ID" value="CAD7242731.1"/>
    <property type="molecule type" value="Genomic_DNA"/>
</dbReference>
<accession>A0A7R8XAH4</accession>
<dbReference type="PANTHER" id="PTHR24364">
    <property type="entry name" value="LP06937P"/>
    <property type="match status" value="1"/>
</dbReference>
<keyword evidence="1" id="KW-0433">Leucine-rich repeat</keyword>
<protein>
    <submittedName>
        <fullName evidence="5">Uncharacterized protein</fullName>
    </submittedName>
</protein>
<name>A0A7R8XAH4_9CRUS</name>
<dbReference type="GO" id="GO:0016020">
    <property type="term" value="C:membrane"/>
    <property type="evidence" value="ECO:0007669"/>
    <property type="project" value="TreeGrafter"/>
</dbReference>
<dbReference type="EMBL" id="CAJPEV010000310">
    <property type="protein sequence ID" value="CAG0883796.1"/>
    <property type="molecule type" value="Genomic_DNA"/>
</dbReference>
<evidence type="ECO:0000313" key="6">
    <source>
        <dbReference type="Proteomes" id="UP000677054"/>
    </source>
</evidence>
<keyword evidence="2 4" id="KW-0732">Signal</keyword>
<dbReference type="Proteomes" id="UP000677054">
    <property type="component" value="Unassembled WGS sequence"/>
</dbReference>
<proteinExistence type="predicted"/>
<dbReference type="Gene3D" id="3.80.10.10">
    <property type="entry name" value="Ribonuclease Inhibitor"/>
    <property type="match status" value="1"/>
</dbReference>
<evidence type="ECO:0000313" key="5">
    <source>
        <dbReference type="EMBL" id="CAD7242731.1"/>
    </source>
</evidence>
<dbReference type="InterPro" id="IPR052286">
    <property type="entry name" value="Wnt_signaling_inhibitor"/>
</dbReference>
<feature type="chain" id="PRO_5036209117" evidence="4">
    <location>
        <begin position="23"/>
        <end position="336"/>
    </location>
</feature>
<dbReference type="SUPFAM" id="SSF52058">
    <property type="entry name" value="L domain-like"/>
    <property type="match status" value="1"/>
</dbReference>
<gene>
    <name evidence="5" type="ORF">DSTB1V02_LOCUS2683</name>
</gene>
<keyword evidence="6" id="KW-1185">Reference proteome</keyword>
<dbReference type="PANTHER" id="PTHR24364:SF18">
    <property type="entry name" value="LP06937P"/>
    <property type="match status" value="1"/>
</dbReference>
<evidence type="ECO:0000256" key="1">
    <source>
        <dbReference type="ARBA" id="ARBA00022614"/>
    </source>
</evidence>
<evidence type="ECO:0000256" key="2">
    <source>
        <dbReference type="ARBA" id="ARBA00022729"/>
    </source>
</evidence>